<keyword evidence="1" id="KW-0472">Membrane</keyword>
<sequence>MSTQKNSTALQPDFSRSLAFTLAAAIMLIPANLLPILTSDTGGVSRIDTIYSGILGLFESGLWPLALIVAAASLLIPFIKLGGLVVLMLAARRGPSPHARRLTRLYAVLDFIGRWSMLDVFLVAFLTSAVRFGALSTIRPGAGIVAFAAAVVLTILATHAFDPRTLWLQPHRSSTTPSQ</sequence>
<dbReference type="InterPro" id="IPR007498">
    <property type="entry name" value="PqiA-like"/>
</dbReference>
<keyword evidence="1" id="KW-1133">Transmembrane helix</keyword>
<evidence type="ECO:0000313" key="3">
    <source>
        <dbReference type="Proteomes" id="UP000217265"/>
    </source>
</evidence>
<evidence type="ECO:0000256" key="1">
    <source>
        <dbReference type="SAM" id="Phobius"/>
    </source>
</evidence>
<feature type="transmembrane region" description="Helical" evidence="1">
    <location>
        <begin position="142"/>
        <end position="161"/>
    </location>
</feature>
<keyword evidence="1" id="KW-0812">Transmembrane</keyword>
<dbReference type="OrthoDB" id="9800207at2"/>
<evidence type="ECO:0000313" key="2">
    <source>
        <dbReference type="EMBL" id="ATC65671.1"/>
    </source>
</evidence>
<dbReference type="RefSeq" id="WP_096057300.1">
    <property type="nucleotide sequence ID" value="NZ_CP023344.1"/>
</dbReference>
<dbReference type="KEGG" id="vbh:CMV30_17915"/>
<name>A0A290QM72_9BACT</name>
<organism evidence="2 3">
    <name type="scientific">Nibricoccus aquaticus</name>
    <dbReference type="NCBI Taxonomy" id="2576891"/>
    <lineage>
        <taxon>Bacteria</taxon>
        <taxon>Pseudomonadati</taxon>
        <taxon>Verrucomicrobiota</taxon>
        <taxon>Opitutia</taxon>
        <taxon>Opitutales</taxon>
        <taxon>Opitutaceae</taxon>
        <taxon>Nibricoccus</taxon>
    </lineage>
</organism>
<feature type="transmembrane region" description="Helical" evidence="1">
    <location>
        <begin position="62"/>
        <end position="90"/>
    </location>
</feature>
<protein>
    <submittedName>
        <fullName evidence="2">Paraquat-inducible membrane protein A</fullName>
    </submittedName>
</protein>
<dbReference type="AlphaFoldDB" id="A0A290QM72"/>
<keyword evidence="3" id="KW-1185">Reference proteome</keyword>
<feature type="transmembrane region" description="Helical" evidence="1">
    <location>
        <begin position="111"/>
        <end position="130"/>
    </location>
</feature>
<dbReference type="EMBL" id="CP023344">
    <property type="protein sequence ID" value="ATC65671.1"/>
    <property type="molecule type" value="Genomic_DNA"/>
</dbReference>
<accession>A0A290QM72</accession>
<gene>
    <name evidence="2" type="ORF">CMV30_17915</name>
</gene>
<dbReference type="Pfam" id="PF04403">
    <property type="entry name" value="PqiA"/>
    <property type="match status" value="1"/>
</dbReference>
<dbReference type="Proteomes" id="UP000217265">
    <property type="component" value="Chromosome"/>
</dbReference>
<proteinExistence type="predicted"/>
<reference evidence="2 3" key="1">
    <citation type="submission" date="2017-09" db="EMBL/GenBank/DDBJ databases">
        <title>Complete genome sequence of Verrucomicrobial strain HZ-65, isolated from freshwater.</title>
        <authorList>
            <person name="Choi A."/>
        </authorList>
    </citation>
    <scope>NUCLEOTIDE SEQUENCE [LARGE SCALE GENOMIC DNA]</scope>
    <source>
        <strain evidence="2 3">HZ-65</strain>
    </source>
</reference>